<name>A0A0Q0JBH6_9PSED</name>
<feature type="transmembrane region" description="Helical" evidence="1">
    <location>
        <begin position="56"/>
        <end position="81"/>
    </location>
</feature>
<keyword evidence="1" id="KW-0812">Transmembrane</keyword>
<dbReference type="GO" id="GO:0008556">
    <property type="term" value="F:P-type potassium transmembrane transporter activity"/>
    <property type="evidence" value="ECO:0007669"/>
    <property type="project" value="InterPro"/>
</dbReference>
<keyword evidence="1" id="KW-0472">Membrane</keyword>
<dbReference type="NCBIfam" id="TIGR02115">
    <property type="entry name" value="potass_kdpF"/>
    <property type="match status" value="1"/>
</dbReference>
<keyword evidence="1" id="KW-1133">Transmembrane helix</keyword>
<reference evidence="2 3" key="1">
    <citation type="submission" date="2015-09" db="EMBL/GenBank/DDBJ databases">
        <title>Genome announcement of multiple Pseudomonas syringae strains.</title>
        <authorList>
            <person name="Thakur S."/>
            <person name="Wang P.W."/>
            <person name="Gong Y."/>
            <person name="Weir B.S."/>
            <person name="Guttman D.S."/>
        </authorList>
    </citation>
    <scope>NUCLEOTIDE SEQUENCE [LARGE SCALE GENOMIC DNA]</scope>
    <source>
        <strain evidence="2 3">ICMP3963</strain>
    </source>
</reference>
<dbReference type="EMBL" id="LJRR01000346">
    <property type="protein sequence ID" value="KPZ11792.1"/>
    <property type="molecule type" value="Genomic_DNA"/>
</dbReference>
<protein>
    <submittedName>
        <fullName evidence="2">K+-transporting ATPase, F subunit</fullName>
    </submittedName>
</protein>
<feature type="transmembrane region" description="Helical" evidence="1">
    <location>
        <begin position="12"/>
        <end position="36"/>
    </location>
</feature>
<organism evidence="2 3">
    <name type="scientific">Pseudomonas syringae pv. viburni</name>
    <dbReference type="NCBI Taxonomy" id="251703"/>
    <lineage>
        <taxon>Bacteria</taxon>
        <taxon>Pseudomonadati</taxon>
        <taxon>Pseudomonadota</taxon>
        <taxon>Gammaproteobacteria</taxon>
        <taxon>Pseudomonadales</taxon>
        <taxon>Pseudomonadaceae</taxon>
        <taxon>Pseudomonas</taxon>
    </lineage>
</organism>
<dbReference type="Proteomes" id="UP000050317">
    <property type="component" value="Unassembled WGS sequence"/>
</dbReference>
<sequence length="88" mass="9735">MTAPTFAHAAHRLACGAFLQLLYGWPLLSISRLYTLAADNLPMWSAPYRRCLMGEISMSVMDGISLLMGVGLFIYLLVALLRADQSQE</sequence>
<evidence type="ECO:0000313" key="3">
    <source>
        <dbReference type="Proteomes" id="UP000050317"/>
    </source>
</evidence>
<proteinExistence type="predicted"/>
<accession>A0A0Q0JBH6</accession>
<dbReference type="PATRIC" id="fig|251703.9.peg.3491"/>
<dbReference type="InterPro" id="IPR011726">
    <property type="entry name" value="KdpF"/>
</dbReference>
<dbReference type="Pfam" id="PF09604">
    <property type="entry name" value="Potass_KdpF"/>
    <property type="match status" value="1"/>
</dbReference>
<evidence type="ECO:0000256" key="1">
    <source>
        <dbReference type="SAM" id="Phobius"/>
    </source>
</evidence>
<dbReference type="AlphaFoldDB" id="A0A0Q0JBH6"/>
<evidence type="ECO:0000313" key="2">
    <source>
        <dbReference type="EMBL" id="KPZ11792.1"/>
    </source>
</evidence>
<gene>
    <name evidence="2" type="ORF">ALO40_02488</name>
</gene>
<comment type="caution">
    <text evidence="2">The sequence shown here is derived from an EMBL/GenBank/DDBJ whole genome shotgun (WGS) entry which is preliminary data.</text>
</comment>
<dbReference type="GO" id="GO:0005886">
    <property type="term" value="C:plasma membrane"/>
    <property type="evidence" value="ECO:0007669"/>
    <property type="project" value="InterPro"/>
</dbReference>